<dbReference type="PANTHER" id="PTHR30176:SF3">
    <property type="entry name" value="FERREDOXIN-TYPE PROTEIN NAPH"/>
    <property type="match status" value="1"/>
</dbReference>
<dbReference type="RefSeq" id="WP_018947081.1">
    <property type="nucleotide sequence ID" value="NZ_MUZR01000004.1"/>
</dbReference>
<dbReference type="Gene3D" id="2.60.40.10">
    <property type="entry name" value="Immunoglobulins"/>
    <property type="match status" value="1"/>
</dbReference>
<dbReference type="InterPro" id="IPR017896">
    <property type="entry name" value="4Fe4S_Fe-S-bd"/>
</dbReference>
<evidence type="ECO:0000256" key="2">
    <source>
        <dbReference type="ARBA" id="ARBA00022485"/>
    </source>
</evidence>
<dbReference type="Pfam" id="PF12801">
    <property type="entry name" value="Fer4_5"/>
    <property type="match status" value="1"/>
</dbReference>
<gene>
    <name evidence="9" type="ORF">B1A74_01285</name>
</gene>
<evidence type="ECO:0000256" key="4">
    <source>
        <dbReference type="ARBA" id="ARBA00022982"/>
    </source>
</evidence>
<evidence type="ECO:0000313" key="10">
    <source>
        <dbReference type="Proteomes" id="UP000189177"/>
    </source>
</evidence>
<evidence type="ECO:0000256" key="6">
    <source>
        <dbReference type="ARBA" id="ARBA00023014"/>
    </source>
</evidence>
<keyword evidence="3" id="KW-0479">Metal-binding</keyword>
<evidence type="ECO:0000256" key="5">
    <source>
        <dbReference type="ARBA" id="ARBA00023004"/>
    </source>
</evidence>
<evidence type="ECO:0000259" key="8">
    <source>
        <dbReference type="PROSITE" id="PS51379"/>
    </source>
</evidence>
<dbReference type="SUPFAM" id="SSF54862">
    <property type="entry name" value="4Fe-4S ferredoxins"/>
    <property type="match status" value="1"/>
</dbReference>
<dbReference type="NCBIfam" id="TIGR02745">
    <property type="entry name" value="ccoG_rdxA_fixG"/>
    <property type="match status" value="1"/>
</dbReference>
<keyword evidence="2" id="KW-0004">4Fe-4S</keyword>
<dbReference type="InterPro" id="IPR013783">
    <property type="entry name" value="Ig-like_fold"/>
</dbReference>
<dbReference type="PANTHER" id="PTHR30176">
    <property type="entry name" value="FERREDOXIN-TYPE PROTEIN NAPH"/>
    <property type="match status" value="1"/>
</dbReference>
<dbReference type="Proteomes" id="UP000189177">
    <property type="component" value="Unassembled WGS sequence"/>
</dbReference>
<keyword evidence="6" id="KW-0411">Iron-sulfur</keyword>
<dbReference type="InterPro" id="IPR051684">
    <property type="entry name" value="Electron_Trans/Redox"/>
</dbReference>
<dbReference type="InterPro" id="IPR032879">
    <property type="entry name" value="FixG_C"/>
</dbReference>
<evidence type="ECO:0000256" key="7">
    <source>
        <dbReference type="SAM" id="Phobius"/>
    </source>
</evidence>
<dbReference type="Pfam" id="PF13746">
    <property type="entry name" value="Fer4_18"/>
    <property type="match status" value="1"/>
</dbReference>
<feature type="transmembrane region" description="Helical" evidence="7">
    <location>
        <begin position="334"/>
        <end position="352"/>
    </location>
</feature>
<dbReference type="PROSITE" id="PS00198">
    <property type="entry name" value="4FE4S_FER_1"/>
    <property type="match status" value="1"/>
</dbReference>
<dbReference type="AlphaFoldDB" id="A0A1V3A1P7"/>
<sequence>MAEQQPMYEARIPIHPRSVKGRFRNLKTGILLVAYSVYFLLPWIRWEREYGPNQAILFDIPGRQFFLFDLVVYPQDIFWLAGFLMLAAVTLFFVTGLAGRVFCGYFCFQTLWTDVYMFLERKIQGERPARIRLSKQPWNGEKILKYTATHASWLLVAFATGLGFVLYWGDAPTIVQQFFVGEAVFAAYVTAGILTATTYTAAGLAREQVCTFICPYARFQSVMFDKDTMIVSYDENRGEGSAGRAKPVKGFQTREERQAAGVGDCIDCGYCVQVCPTGIDIRDGLQYQCIHCALCVDACDTIMDKQGWPRGLIRYTSERELEGGKTHPIRLKTVGYGAVMLVILGALVASILDRPPMDANVNQVRQPLYVQMSDGQIQNSYEIRLNNTSQEVLDFELGIDGLDGATLDLGQVSDIRLEPGERLTVLARVRYDVPADASGSRIPFDFVITDRQGRIDPYTIGSQFSYAR</sequence>
<dbReference type="InterPro" id="IPR017900">
    <property type="entry name" value="4Fe4S_Fe_S_CS"/>
</dbReference>
<dbReference type="Gene3D" id="1.10.1060.10">
    <property type="entry name" value="Alpha-helical ferredoxin"/>
    <property type="match status" value="1"/>
</dbReference>
<name>A0A1V3A1P7_9GAMM</name>
<dbReference type="GO" id="GO:0046872">
    <property type="term" value="F:metal ion binding"/>
    <property type="evidence" value="ECO:0007669"/>
    <property type="project" value="UniProtKB-KW"/>
</dbReference>
<dbReference type="EMBL" id="MUZR01000004">
    <property type="protein sequence ID" value="OOC11280.1"/>
    <property type="molecule type" value="Genomic_DNA"/>
</dbReference>
<keyword evidence="4" id="KW-0249">Electron transport</keyword>
<dbReference type="GO" id="GO:0005886">
    <property type="term" value="C:plasma membrane"/>
    <property type="evidence" value="ECO:0007669"/>
    <property type="project" value="TreeGrafter"/>
</dbReference>
<dbReference type="InterPro" id="IPR009051">
    <property type="entry name" value="Helical_ferredxn"/>
</dbReference>
<evidence type="ECO:0000256" key="3">
    <source>
        <dbReference type="ARBA" id="ARBA00022723"/>
    </source>
</evidence>
<keyword evidence="5" id="KW-0408">Iron</keyword>
<reference evidence="9 10" key="1">
    <citation type="submission" date="2017-02" db="EMBL/GenBank/DDBJ databases">
        <title>Genomic diversity within the haloalkaliphilic genus Thioalkalivibrio.</title>
        <authorList>
            <person name="Ahn A.-C."/>
            <person name="Meier-Kolthoff J."/>
            <person name="Overmars L."/>
            <person name="Richter M."/>
            <person name="Woyke T."/>
            <person name="Sorokin D.Y."/>
            <person name="Muyzer G."/>
        </authorList>
    </citation>
    <scope>NUCLEOTIDE SEQUENCE [LARGE SCALE GENOMIC DNA]</scope>
    <source>
        <strain evidence="9 10">HL17</strain>
    </source>
</reference>
<feature type="transmembrane region" description="Helical" evidence="7">
    <location>
        <begin position="151"/>
        <end position="168"/>
    </location>
</feature>
<accession>A0A1V3A1P7</accession>
<keyword evidence="1" id="KW-0813">Transport</keyword>
<keyword evidence="7" id="KW-1133">Transmembrane helix</keyword>
<keyword evidence="10" id="KW-1185">Reference proteome</keyword>
<dbReference type="OrthoDB" id="9811700at2"/>
<dbReference type="Pfam" id="PF11614">
    <property type="entry name" value="FixG_C"/>
    <property type="match status" value="1"/>
</dbReference>
<dbReference type="InterPro" id="IPR014116">
    <property type="entry name" value="Cyt_c_oxidase_cbb3_FixG"/>
</dbReference>
<keyword evidence="7" id="KW-0472">Membrane</keyword>
<protein>
    <submittedName>
        <fullName evidence="9">Cytochrome c oxidase accessory protein CcoG</fullName>
    </submittedName>
</protein>
<comment type="caution">
    <text evidence="9">The sequence shown here is derived from an EMBL/GenBank/DDBJ whole genome shotgun (WGS) entry which is preliminary data.</text>
</comment>
<organism evidence="9 10">
    <name type="scientific">Thioalkalivibrio halophilus</name>
    <dbReference type="NCBI Taxonomy" id="252474"/>
    <lineage>
        <taxon>Bacteria</taxon>
        <taxon>Pseudomonadati</taxon>
        <taxon>Pseudomonadota</taxon>
        <taxon>Gammaproteobacteria</taxon>
        <taxon>Chromatiales</taxon>
        <taxon>Ectothiorhodospiraceae</taxon>
        <taxon>Thioalkalivibrio</taxon>
    </lineage>
</organism>
<proteinExistence type="predicted"/>
<dbReference type="GO" id="GO:0051539">
    <property type="term" value="F:4 iron, 4 sulfur cluster binding"/>
    <property type="evidence" value="ECO:0007669"/>
    <property type="project" value="UniProtKB-KW"/>
</dbReference>
<feature type="transmembrane region" description="Helical" evidence="7">
    <location>
        <begin position="77"/>
        <end position="98"/>
    </location>
</feature>
<dbReference type="STRING" id="252474.B1A74_01285"/>
<keyword evidence="7" id="KW-0812">Transmembrane</keyword>
<evidence type="ECO:0000256" key="1">
    <source>
        <dbReference type="ARBA" id="ARBA00022448"/>
    </source>
</evidence>
<dbReference type="PROSITE" id="PS51379">
    <property type="entry name" value="4FE4S_FER_2"/>
    <property type="match status" value="1"/>
</dbReference>
<feature type="transmembrane region" description="Helical" evidence="7">
    <location>
        <begin position="26"/>
        <end position="44"/>
    </location>
</feature>
<feature type="transmembrane region" description="Helical" evidence="7">
    <location>
        <begin position="174"/>
        <end position="196"/>
    </location>
</feature>
<evidence type="ECO:0000313" key="9">
    <source>
        <dbReference type="EMBL" id="OOC11280.1"/>
    </source>
</evidence>
<feature type="domain" description="4Fe-4S ferredoxin-type" evidence="8">
    <location>
        <begin position="256"/>
        <end position="284"/>
    </location>
</feature>